<evidence type="ECO:0000313" key="2">
    <source>
        <dbReference type="EMBL" id="EIQ81269.1"/>
    </source>
</evidence>
<dbReference type="AlphaFoldDB" id="A0AAV3FQL9"/>
<dbReference type="Proteomes" id="UP000004423">
    <property type="component" value="Unassembled WGS sequence"/>
</dbReference>
<organism evidence="2 3">
    <name type="scientific">Streptococcus canis FSL Z3-227</name>
    <dbReference type="NCBI Taxonomy" id="482234"/>
    <lineage>
        <taxon>Bacteria</taxon>
        <taxon>Bacillati</taxon>
        <taxon>Bacillota</taxon>
        <taxon>Bacilli</taxon>
        <taxon>Lactobacillales</taxon>
        <taxon>Streptococcaceae</taxon>
        <taxon>Streptococcus</taxon>
    </lineage>
</organism>
<gene>
    <name evidence="2" type="ORF">SCAZ3_02545</name>
</gene>
<accession>A0AAV3FQL9</accession>
<keyword evidence="1" id="KW-0812">Transmembrane</keyword>
<protein>
    <submittedName>
        <fullName evidence="2">Uncharacterized protein</fullName>
    </submittedName>
</protein>
<sequence length="66" mass="7238">MVKIGRKESIVADNAQSATVKEGVMASLSFLLVFTFIILTSSLFPALNQSLAKSIDYFFHLNGRPC</sequence>
<comment type="caution">
    <text evidence="2">The sequence shown here is derived from an EMBL/GenBank/DDBJ whole genome shotgun (WGS) entry which is preliminary data.</text>
</comment>
<reference evidence="2 3" key="1">
    <citation type="journal article" date="2012" name="PLoS ONE">
        <title>Gene Repertoire Evolution of Streptococcus pyogenes Inferred from Phylogenomic Analysis with Streptococcus canis and Streptococcus dysgalactiae.</title>
        <authorList>
            <person name="Lefebure T."/>
            <person name="Richards V.P."/>
            <person name="Lang P."/>
            <person name="Pavinski-Bitar P."/>
            <person name="Stanhope M.J."/>
        </authorList>
    </citation>
    <scope>NUCLEOTIDE SEQUENCE [LARGE SCALE GENOMIC DNA]</scope>
    <source>
        <strain evidence="2 3">FSL Z3-227</strain>
    </source>
</reference>
<feature type="transmembrane region" description="Helical" evidence="1">
    <location>
        <begin position="24"/>
        <end position="47"/>
    </location>
</feature>
<keyword evidence="1" id="KW-1133">Transmembrane helix</keyword>
<keyword evidence="1" id="KW-0472">Membrane</keyword>
<name>A0AAV3FQL9_STRCB</name>
<proteinExistence type="predicted"/>
<evidence type="ECO:0000256" key="1">
    <source>
        <dbReference type="SAM" id="Phobius"/>
    </source>
</evidence>
<dbReference type="EMBL" id="AIDX01000001">
    <property type="protein sequence ID" value="EIQ81269.1"/>
    <property type="molecule type" value="Genomic_DNA"/>
</dbReference>
<evidence type="ECO:0000313" key="3">
    <source>
        <dbReference type="Proteomes" id="UP000004423"/>
    </source>
</evidence>